<sequence length="56" mass="6604">MLLSFVLPILRYVIISVLAHMKYKISFSNVRVCRCCSVFFRTKCSLLCRLVFVWSL</sequence>
<dbReference type="AlphaFoldDB" id="A0A8T0GQ35"/>
<protein>
    <submittedName>
        <fullName evidence="2">Uncharacterized protein</fullName>
    </submittedName>
</protein>
<dbReference type="Proteomes" id="UP000822688">
    <property type="component" value="Chromosome 10"/>
</dbReference>
<comment type="caution">
    <text evidence="2">The sequence shown here is derived from an EMBL/GenBank/DDBJ whole genome shotgun (WGS) entry which is preliminary data.</text>
</comment>
<evidence type="ECO:0000313" key="2">
    <source>
        <dbReference type="EMBL" id="KAG0560324.1"/>
    </source>
</evidence>
<accession>A0A8T0GQ35</accession>
<evidence type="ECO:0000256" key="1">
    <source>
        <dbReference type="SAM" id="SignalP"/>
    </source>
</evidence>
<proteinExistence type="predicted"/>
<gene>
    <name evidence="2" type="ORF">KC19_10G172000</name>
</gene>
<organism evidence="2 3">
    <name type="scientific">Ceratodon purpureus</name>
    <name type="common">Fire moss</name>
    <name type="synonym">Dicranum purpureum</name>
    <dbReference type="NCBI Taxonomy" id="3225"/>
    <lineage>
        <taxon>Eukaryota</taxon>
        <taxon>Viridiplantae</taxon>
        <taxon>Streptophyta</taxon>
        <taxon>Embryophyta</taxon>
        <taxon>Bryophyta</taxon>
        <taxon>Bryophytina</taxon>
        <taxon>Bryopsida</taxon>
        <taxon>Dicranidae</taxon>
        <taxon>Pseudoditrichales</taxon>
        <taxon>Ditrichaceae</taxon>
        <taxon>Ceratodon</taxon>
    </lineage>
</organism>
<evidence type="ECO:0000313" key="3">
    <source>
        <dbReference type="Proteomes" id="UP000822688"/>
    </source>
</evidence>
<reference evidence="2" key="1">
    <citation type="submission" date="2020-06" db="EMBL/GenBank/DDBJ databases">
        <title>WGS assembly of Ceratodon purpureus strain R40.</title>
        <authorList>
            <person name="Carey S.B."/>
            <person name="Jenkins J."/>
            <person name="Shu S."/>
            <person name="Lovell J.T."/>
            <person name="Sreedasyam A."/>
            <person name="Maumus F."/>
            <person name="Tiley G.P."/>
            <person name="Fernandez-Pozo N."/>
            <person name="Barry K."/>
            <person name="Chen C."/>
            <person name="Wang M."/>
            <person name="Lipzen A."/>
            <person name="Daum C."/>
            <person name="Saski C.A."/>
            <person name="Payton A.C."/>
            <person name="Mcbreen J.C."/>
            <person name="Conrad R.E."/>
            <person name="Kollar L.M."/>
            <person name="Olsson S."/>
            <person name="Huttunen S."/>
            <person name="Landis J.B."/>
            <person name="Wickett N.J."/>
            <person name="Johnson M.G."/>
            <person name="Rensing S.A."/>
            <person name="Grimwood J."/>
            <person name="Schmutz J."/>
            <person name="Mcdaniel S.F."/>
        </authorList>
    </citation>
    <scope>NUCLEOTIDE SEQUENCE</scope>
    <source>
        <strain evidence="2">R40</strain>
    </source>
</reference>
<keyword evidence="3" id="KW-1185">Reference proteome</keyword>
<dbReference type="EMBL" id="CM026431">
    <property type="protein sequence ID" value="KAG0560324.1"/>
    <property type="molecule type" value="Genomic_DNA"/>
</dbReference>
<keyword evidence="1" id="KW-0732">Signal</keyword>
<feature type="chain" id="PRO_5035886191" evidence="1">
    <location>
        <begin position="20"/>
        <end position="56"/>
    </location>
</feature>
<name>A0A8T0GQ35_CERPU</name>
<feature type="signal peptide" evidence="1">
    <location>
        <begin position="1"/>
        <end position="19"/>
    </location>
</feature>